<dbReference type="Proteomes" id="UP000188268">
    <property type="component" value="Unassembled WGS sequence"/>
</dbReference>
<dbReference type="Gramene" id="OMO81366">
    <property type="protein sequence ID" value="OMO81366"/>
    <property type="gene ID" value="CCACVL1_12447"/>
</dbReference>
<sequence length="26" mass="3157">MAIISIFIRSYFWANIQTYTSLLYQI</sequence>
<keyword evidence="2" id="KW-1185">Reference proteome</keyword>
<evidence type="ECO:0000313" key="2">
    <source>
        <dbReference type="Proteomes" id="UP000188268"/>
    </source>
</evidence>
<gene>
    <name evidence="1" type="ORF">CCACVL1_12447</name>
</gene>
<accession>A0A1R3IFI6</accession>
<comment type="caution">
    <text evidence="1">The sequence shown here is derived from an EMBL/GenBank/DDBJ whole genome shotgun (WGS) entry which is preliminary data.</text>
</comment>
<proteinExistence type="predicted"/>
<dbReference type="AlphaFoldDB" id="A0A1R3IFI6"/>
<protein>
    <submittedName>
        <fullName evidence="1">Uncharacterized protein</fullName>
    </submittedName>
</protein>
<name>A0A1R3IFI6_COCAP</name>
<reference evidence="1 2" key="1">
    <citation type="submission" date="2013-09" db="EMBL/GenBank/DDBJ databases">
        <title>Corchorus capsularis genome sequencing.</title>
        <authorList>
            <person name="Alam M."/>
            <person name="Haque M.S."/>
            <person name="Islam M.S."/>
            <person name="Emdad E.M."/>
            <person name="Islam M.M."/>
            <person name="Ahmed B."/>
            <person name="Halim A."/>
            <person name="Hossen Q.M.M."/>
            <person name="Hossain M.Z."/>
            <person name="Ahmed R."/>
            <person name="Khan M.M."/>
            <person name="Islam R."/>
            <person name="Rashid M.M."/>
            <person name="Khan S.A."/>
            <person name="Rahman M.S."/>
            <person name="Alam M."/>
        </authorList>
    </citation>
    <scope>NUCLEOTIDE SEQUENCE [LARGE SCALE GENOMIC DNA]</scope>
    <source>
        <strain evidence="2">cv. CVL-1</strain>
        <tissue evidence="1">Whole seedling</tissue>
    </source>
</reference>
<organism evidence="1 2">
    <name type="scientific">Corchorus capsularis</name>
    <name type="common">Jute</name>
    <dbReference type="NCBI Taxonomy" id="210143"/>
    <lineage>
        <taxon>Eukaryota</taxon>
        <taxon>Viridiplantae</taxon>
        <taxon>Streptophyta</taxon>
        <taxon>Embryophyta</taxon>
        <taxon>Tracheophyta</taxon>
        <taxon>Spermatophyta</taxon>
        <taxon>Magnoliopsida</taxon>
        <taxon>eudicotyledons</taxon>
        <taxon>Gunneridae</taxon>
        <taxon>Pentapetalae</taxon>
        <taxon>rosids</taxon>
        <taxon>malvids</taxon>
        <taxon>Malvales</taxon>
        <taxon>Malvaceae</taxon>
        <taxon>Grewioideae</taxon>
        <taxon>Apeibeae</taxon>
        <taxon>Corchorus</taxon>
    </lineage>
</organism>
<evidence type="ECO:0000313" key="1">
    <source>
        <dbReference type="EMBL" id="OMO81366.1"/>
    </source>
</evidence>
<dbReference type="EMBL" id="AWWV01010169">
    <property type="protein sequence ID" value="OMO81366.1"/>
    <property type="molecule type" value="Genomic_DNA"/>
</dbReference>